<evidence type="ECO:0000313" key="1">
    <source>
        <dbReference type="EMBL" id="MPM75312.1"/>
    </source>
</evidence>
<sequence length="45" mass="5034">MLVLTLLWAEAKMVLCGIHSNQLKMPISKVSEEALLGETFAEIKF</sequence>
<reference evidence="1" key="1">
    <citation type="submission" date="2019-08" db="EMBL/GenBank/DDBJ databases">
        <authorList>
            <person name="Kucharzyk K."/>
            <person name="Murdoch R.W."/>
            <person name="Higgins S."/>
            <person name="Loffler F."/>
        </authorList>
    </citation>
    <scope>NUCLEOTIDE SEQUENCE</scope>
</reference>
<name>A0A645CEM8_9ZZZZ</name>
<gene>
    <name evidence="1" type="ORF">SDC9_122304</name>
</gene>
<accession>A0A645CEM8</accession>
<dbReference type="AlphaFoldDB" id="A0A645CEM8"/>
<dbReference type="EMBL" id="VSSQ01026544">
    <property type="protein sequence ID" value="MPM75312.1"/>
    <property type="molecule type" value="Genomic_DNA"/>
</dbReference>
<comment type="caution">
    <text evidence="1">The sequence shown here is derived from an EMBL/GenBank/DDBJ whole genome shotgun (WGS) entry which is preliminary data.</text>
</comment>
<organism evidence="1">
    <name type="scientific">bioreactor metagenome</name>
    <dbReference type="NCBI Taxonomy" id="1076179"/>
    <lineage>
        <taxon>unclassified sequences</taxon>
        <taxon>metagenomes</taxon>
        <taxon>ecological metagenomes</taxon>
    </lineage>
</organism>
<proteinExistence type="predicted"/>
<protein>
    <submittedName>
        <fullName evidence="1">Uncharacterized protein</fullName>
    </submittedName>
</protein>